<dbReference type="RefSeq" id="WP_092487467.1">
    <property type="nucleotide sequence ID" value="NZ_FOYM01000042.1"/>
</dbReference>
<gene>
    <name evidence="2" type="ORF">SAMN05660706_14215</name>
</gene>
<name>A0A1I6EGD7_9FIRM</name>
<evidence type="ECO:0000313" key="2">
    <source>
        <dbReference type="EMBL" id="SFR16829.1"/>
    </source>
</evidence>
<keyword evidence="3" id="KW-1185">Reference proteome</keyword>
<feature type="transmembrane region" description="Helical" evidence="1">
    <location>
        <begin position="12"/>
        <end position="38"/>
    </location>
</feature>
<protein>
    <submittedName>
        <fullName evidence="2">Uncharacterized protein</fullName>
    </submittedName>
</protein>
<accession>A0A1I6EGD7</accession>
<evidence type="ECO:0000256" key="1">
    <source>
        <dbReference type="SAM" id="Phobius"/>
    </source>
</evidence>
<dbReference type="Proteomes" id="UP000199584">
    <property type="component" value="Unassembled WGS sequence"/>
</dbReference>
<keyword evidence="1" id="KW-0812">Transmembrane</keyword>
<keyword evidence="1" id="KW-1133">Transmembrane helix</keyword>
<evidence type="ECO:0000313" key="3">
    <source>
        <dbReference type="Proteomes" id="UP000199584"/>
    </source>
</evidence>
<keyword evidence="1" id="KW-0472">Membrane</keyword>
<dbReference type="AlphaFoldDB" id="A0A1I6EGD7"/>
<feature type="transmembrane region" description="Helical" evidence="1">
    <location>
        <begin position="50"/>
        <end position="70"/>
    </location>
</feature>
<dbReference type="EMBL" id="FOYM01000042">
    <property type="protein sequence ID" value="SFR16829.1"/>
    <property type="molecule type" value="Genomic_DNA"/>
</dbReference>
<dbReference type="STRING" id="39060.SAMN05660706_14215"/>
<sequence length="101" mass="11016">MKKWFGNDEDGLSIQDVIALGAFLSWLGISGAFAYFAIVGTLTDIQVNFYSTFIWLPTTVVGGVFGVRAIGGLMTKRQSGYSQVPYYGEDAYADYGNKPPI</sequence>
<proteinExistence type="predicted"/>
<organism evidence="2 3">
    <name type="scientific">Desulfoscipio geothermicus DSM 3669</name>
    <dbReference type="NCBI Taxonomy" id="1121426"/>
    <lineage>
        <taxon>Bacteria</taxon>
        <taxon>Bacillati</taxon>
        <taxon>Bacillota</taxon>
        <taxon>Clostridia</taxon>
        <taxon>Eubacteriales</taxon>
        <taxon>Desulfallaceae</taxon>
        <taxon>Desulfoscipio</taxon>
    </lineage>
</organism>
<reference evidence="3" key="1">
    <citation type="submission" date="2016-10" db="EMBL/GenBank/DDBJ databases">
        <authorList>
            <person name="Varghese N."/>
            <person name="Submissions S."/>
        </authorList>
    </citation>
    <scope>NUCLEOTIDE SEQUENCE [LARGE SCALE GENOMIC DNA]</scope>
    <source>
        <strain evidence="3">DSM 3669</strain>
    </source>
</reference>